<accession>A0A3E4S709</accession>
<dbReference type="EMBL" id="QSRZ01000003">
    <property type="protein sequence ID" value="RGL51024.1"/>
    <property type="molecule type" value="Genomic_DNA"/>
</dbReference>
<name>A0A3E4S709_BIFLN</name>
<protein>
    <submittedName>
        <fullName evidence="2">DNA-binding protein</fullName>
    </submittedName>
</protein>
<keyword evidence="2" id="KW-0238">DNA-binding</keyword>
<dbReference type="Proteomes" id="UP000261288">
    <property type="component" value="Unassembled WGS sequence"/>
</dbReference>
<dbReference type="GO" id="GO:0003677">
    <property type="term" value="F:DNA binding"/>
    <property type="evidence" value="ECO:0007669"/>
    <property type="project" value="UniProtKB-KW"/>
</dbReference>
<feature type="domain" description="Helix-turn-helix" evidence="1">
    <location>
        <begin position="26"/>
        <end position="63"/>
    </location>
</feature>
<dbReference type="InterPro" id="IPR041657">
    <property type="entry name" value="HTH_17"/>
</dbReference>
<dbReference type="AlphaFoldDB" id="A0A3E4S709"/>
<reference evidence="2 3" key="1">
    <citation type="submission" date="2018-08" db="EMBL/GenBank/DDBJ databases">
        <title>A genome reference for cultivated species of the human gut microbiota.</title>
        <authorList>
            <person name="Zou Y."/>
            <person name="Xue W."/>
            <person name="Luo G."/>
        </authorList>
    </citation>
    <scope>NUCLEOTIDE SEQUENCE [LARGE SCALE GENOMIC DNA]</scope>
    <source>
        <strain evidence="2 3">TF06-45A</strain>
    </source>
</reference>
<evidence type="ECO:0000313" key="2">
    <source>
        <dbReference type="EMBL" id="RGL51024.1"/>
    </source>
</evidence>
<dbReference type="RefSeq" id="WP_117711963.1">
    <property type="nucleotide sequence ID" value="NZ_CP139149.1"/>
</dbReference>
<proteinExistence type="predicted"/>
<dbReference type="Pfam" id="PF12728">
    <property type="entry name" value="HTH_17"/>
    <property type="match status" value="1"/>
</dbReference>
<evidence type="ECO:0000313" key="3">
    <source>
        <dbReference type="Proteomes" id="UP000261288"/>
    </source>
</evidence>
<organism evidence="2 3">
    <name type="scientific">Bifidobacterium longum</name>
    <dbReference type="NCBI Taxonomy" id="216816"/>
    <lineage>
        <taxon>Bacteria</taxon>
        <taxon>Bacillati</taxon>
        <taxon>Actinomycetota</taxon>
        <taxon>Actinomycetes</taxon>
        <taxon>Bifidobacteriales</taxon>
        <taxon>Bifidobacteriaceae</taxon>
        <taxon>Bifidobacterium</taxon>
    </lineage>
</organism>
<comment type="caution">
    <text evidence="2">The sequence shown here is derived from an EMBL/GenBank/DDBJ whole genome shotgun (WGS) entry which is preliminary data.</text>
</comment>
<evidence type="ECO:0000259" key="1">
    <source>
        <dbReference type="Pfam" id="PF12728"/>
    </source>
</evidence>
<sequence>MHAEYFPNEPISQRGLLPLRAATTWLGLSDTRVTMRLVRDGKLKAIKIGRRIFITTQSLEKFVGVSK</sequence>
<gene>
    <name evidence="2" type="ORF">DXC63_03030</name>
</gene>